<protein>
    <recommendedName>
        <fullName evidence="3">Type II toxin-antitoxin system RelE/ParE family toxin</fullName>
    </recommendedName>
</protein>
<proteinExistence type="predicted"/>
<accession>A0A0F4SSG8</accession>
<sequence length="113" mass="12641">MPEAFRVEFATAAEHGVVSLEHYLTQQCGRKKAAEMVDQLVMQIVTALSSQAHVYGICQDAASLGVTHFREYLPMGQRVLYEVFPSENLVVVALVIGQRQSIEKQLLDYCLLL</sequence>
<dbReference type="EMBL" id="LACD01000041">
    <property type="protein sequence ID" value="KJZ34849.1"/>
    <property type="molecule type" value="Genomic_DNA"/>
</dbReference>
<reference evidence="1 2" key="1">
    <citation type="submission" date="2015-03" db="EMBL/GenBank/DDBJ databases">
        <title>Comparative genomics of Pseudomonas insights into diversity of traits involved in vanlence and defense.</title>
        <authorList>
            <person name="Qin Y."/>
        </authorList>
    </citation>
    <scope>NUCLEOTIDE SEQUENCE [LARGE SCALE GENOMIC DNA]</scope>
    <source>
        <strain evidence="1 2">C3</strain>
    </source>
</reference>
<evidence type="ECO:0008006" key="3">
    <source>
        <dbReference type="Google" id="ProtNLM"/>
    </source>
</evidence>
<comment type="caution">
    <text evidence="1">The sequence shown here is derived from an EMBL/GenBank/DDBJ whole genome shotgun (WGS) entry which is preliminary data.</text>
</comment>
<dbReference type="RefSeq" id="WP_046049522.1">
    <property type="nucleotide sequence ID" value="NZ_LACD01000041.1"/>
</dbReference>
<evidence type="ECO:0000313" key="2">
    <source>
        <dbReference type="Proteomes" id="UP000033500"/>
    </source>
</evidence>
<dbReference type="AlphaFoldDB" id="A0A0F4SSG8"/>
<dbReference type="Proteomes" id="UP000033500">
    <property type="component" value="Unassembled WGS sequence"/>
</dbReference>
<gene>
    <name evidence="1" type="ORF">VC34_28210</name>
</gene>
<organism evidence="1 2">
    <name type="scientific">Pseudomonas fluorescens</name>
    <dbReference type="NCBI Taxonomy" id="294"/>
    <lineage>
        <taxon>Bacteria</taxon>
        <taxon>Pseudomonadati</taxon>
        <taxon>Pseudomonadota</taxon>
        <taxon>Gammaproteobacteria</taxon>
        <taxon>Pseudomonadales</taxon>
        <taxon>Pseudomonadaceae</taxon>
        <taxon>Pseudomonas</taxon>
    </lineage>
</organism>
<dbReference type="PATRIC" id="fig|294.131.peg.4991"/>
<evidence type="ECO:0000313" key="1">
    <source>
        <dbReference type="EMBL" id="KJZ34849.1"/>
    </source>
</evidence>
<name>A0A0F4SSG8_PSEFL</name>